<keyword evidence="1" id="KW-0472">Membrane</keyword>
<proteinExistence type="predicted"/>
<feature type="transmembrane region" description="Helical" evidence="1">
    <location>
        <begin position="68"/>
        <end position="86"/>
    </location>
</feature>
<dbReference type="EMBL" id="NIHM01000006">
    <property type="protein sequence ID" value="PLT56273.1"/>
    <property type="molecule type" value="Genomic_DNA"/>
</dbReference>
<comment type="caution">
    <text evidence="2">The sequence shown here is derived from an EMBL/GenBank/DDBJ whole genome shotgun (WGS) entry which is preliminary data.</text>
</comment>
<accession>A0A2N5NJR2</accession>
<evidence type="ECO:0000313" key="2">
    <source>
        <dbReference type="EMBL" id="PLT56273.1"/>
    </source>
</evidence>
<keyword evidence="1" id="KW-1133">Transmembrane helix</keyword>
<keyword evidence="1" id="KW-0812">Transmembrane</keyword>
<reference evidence="2 3" key="1">
    <citation type="journal article" date="2017" name="Genome Med.">
        <title>A novel Ruminococcus gnavus clade enriched in inflammatory bowel disease patients.</title>
        <authorList>
            <person name="Hall A.B."/>
            <person name="Yassour M."/>
            <person name="Sauk J."/>
            <person name="Garner A."/>
            <person name="Jiang X."/>
            <person name="Arthur T."/>
            <person name="Lagoudas G.K."/>
            <person name="Vatanen T."/>
            <person name="Fornelos N."/>
            <person name="Wilson R."/>
            <person name="Bertha M."/>
            <person name="Cohen M."/>
            <person name="Garber J."/>
            <person name="Khalili H."/>
            <person name="Gevers D."/>
            <person name="Ananthakrishnan A.N."/>
            <person name="Kugathasan S."/>
            <person name="Lander E.S."/>
            <person name="Blainey P."/>
            <person name="Vlamakis H."/>
            <person name="Xavier R.J."/>
            <person name="Huttenhower C."/>
        </authorList>
    </citation>
    <scope>NUCLEOTIDE SEQUENCE [LARGE SCALE GENOMIC DNA]</scope>
    <source>
        <strain evidence="2 3">RJX1118</strain>
    </source>
</reference>
<dbReference type="AlphaFoldDB" id="A0A2N5NJR2"/>
<feature type="transmembrane region" description="Helical" evidence="1">
    <location>
        <begin position="98"/>
        <end position="119"/>
    </location>
</feature>
<protein>
    <recommendedName>
        <fullName evidence="4">Ferric oxidoreductase domain-containing protein</fullName>
    </recommendedName>
</protein>
<dbReference type="Proteomes" id="UP000234849">
    <property type="component" value="Unassembled WGS sequence"/>
</dbReference>
<feature type="transmembrane region" description="Helical" evidence="1">
    <location>
        <begin position="44"/>
        <end position="62"/>
    </location>
</feature>
<gene>
    <name evidence="2" type="ORF">CDL18_06275</name>
</gene>
<sequence>MFVLGKVLSTAAVLLCMLCLAAPLKKTKAGQKIKGLRILLKPHVLYGWLLLVIGLMHGIMAGKNPGMISGKLVWMVLLVLLLVACLKSRMKKSVWMFLHRSLSVVFAAGIVFHIAYAVIF</sequence>
<organism evidence="2 3">
    <name type="scientific">Mediterraneibacter gnavus</name>
    <name type="common">Ruminococcus gnavus</name>
    <dbReference type="NCBI Taxonomy" id="33038"/>
    <lineage>
        <taxon>Bacteria</taxon>
        <taxon>Bacillati</taxon>
        <taxon>Bacillota</taxon>
        <taxon>Clostridia</taxon>
        <taxon>Lachnospirales</taxon>
        <taxon>Lachnospiraceae</taxon>
        <taxon>Mediterraneibacter</taxon>
    </lineage>
</organism>
<evidence type="ECO:0008006" key="4">
    <source>
        <dbReference type="Google" id="ProtNLM"/>
    </source>
</evidence>
<name>A0A2N5NJR2_MEDGN</name>
<feature type="transmembrane region" description="Helical" evidence="1">
    <location>
        <begin position="6"/>
        <end position="24"/>
    </location>
</feature>
<evidence type="ECO:0000256" key="1">
    <source>
        <dbReference type="SAM" id="Phobius"/>
    </source>
</evidence>
<dbReference type="RefSeq" id="WP_101879453.1">
    <property type="nucleotide sequence ID" value="NZ_JALQCN010000006.1"/>
</dbReference>
<evidence type="ECO:0000313" key="3">
    <source>
        <dbReference type="Proteomes" id="UP000234849"/>
    </source>
</evidence>